<evidence type="ECO:0000313" key="2">
    <source>
        <dbReference type="EMBL" id="OSO90028.1"/>
    </source>
</evidence>
<dbReference type="Pfam" id="PF20376">
    <property type="entry name" value="DUF6671"/>
    <property type="match status" value="1"/>
</dbReference>
<protein>
    <recommendedName>
        <fullName evidence="1">DUF6671 domain-containing protein</fullName>
    </recommendedName>
</protein>
<dbReference type="Proteomes" id="UP000192997">
    <property type="component" value="Unassembled WGS sequence"/>
</dbReference>
<organism evidence="2 3">
    <name type="scientific">Cylindrospermopsis raciborskii CENA303</name>
    <dbReference type="NCBI Taxonomy" id="1170769"/>
    <lineage>
        <taxon>Bacteria</taxon>
        <taxon>Bacillati</taxon>
        <taxon>Cyanobacteriota</taxon>
        <taxon>Cyanophyceae</taxon>
        <taxon>Nostocales</taxon>
        <taxon>Aphanizomenonaceae</taxon>
        <taxon>Cylindrospermopsis</taxon>
    </lineage>
</organism>
<dbReference type="AlphaFoldDB" id="A0A1X4G677"/>
<name>A0A1X4G677_9CYAN</name>
<evidence type="ECO:0000259" key="1">
    <source>
        <dbReference type="Pfam" id="PF20376"/>
    </source>
</evidence>
<comment type="caution">
    <text evidence="2">The sequence shown here is derived from an EMBL/GenBank/DDBJ whole genome shotgun (WGS) entry which is preliminary data.</text>
</comment>
<dbReference type="RefSeq" id="WP_071248437.1">
    <property type="nucleotide sequence ID" value="NZ_NBYN01000051.1"/>
</dbReference>
<proteinExistence type="predicted"/>
<feature type="domain" description="DUF6671" evidence="1">
    <location>
        <begin position="70"/>
        <end position="290"/>
    </location>
</feature>
<dbReference type="EMBL" id="NBYN01000051">
    <property type="protein sequence ID" value="OSO90028.1"/>
    <property type="molecule type" value="Genomic_DNA"/>
</dbReference>
<sequence length="290" mass="32398">MSQELVNSLFINRVAVLATMHHKENVIAPLLQKQLGLEVVVPANFNTDQFGTFTREIKRPDTQIVTAKLKAKKAMEMTGETIGIASEGSFVPHPNFPYIYANREIVLLLDQQNDLQIIGEVFSTETNFNHLVINSFEAAQKFADKVGFPDHGLVIWLESSNGQDPEIIKGITTQEQLYESVNFALNNSPHGKLHIETDMRALYNPTRMNNIAKATQDLVEKIYSCCPQCSTPGFSITDRTQGLPCESCGQPTSLTMGVIYQCQKCNFIEQKLYPDGKFFADPGLCPYCNP</sequence>
<dbReference type="InterPro" id="IPR046612">
    <property type="entry name" value="DUF6671"/>
</dbReference>
<evidence type="ECO:0000313" key="3">
    <source>
        <dbReference type="Proteomes" id="UP000192997"/>
    </source>
</evidence>
<reference evidence="3" key="1">
    <citation type="submission" date="2017-04" db="EMBL/GenBank/DDBJ databases">
        <authorList>
            <person name="Abreu V.A."/>
            <person name="Popin R.V."/>
            <person name="Rigonato J."/>
            <person name="Andreote A.P."/>
            <person name="Schaker P.C."/>
            <person name="Hoff-Risseti C."/>
            <person name="Alvarenga D.O."/>
            <person name="Varani A.M."/>
            <person name="Fiore M.F."/>
        </authorList>
    </citation>
    <scope>NUCLEOTIDE SEQUENCE [LARGE SCALE GENOMIC DNA]</scope>
    <source>
        <strain evidence="3">CENA303</strain>
    </source>
</reference>
<accession>A0A1X4G677</accession>
<gene>
    <name evidence="2" type="ORF">B7O87_10060</name>
</gene>